<accession>A0A9P6ZHR2</accession>
<comment type="caution">
    <text evidence="1">The sequence shown here is derived from an EMBL/GenBank/DDBJ whole genome shotgun (WGS) entry which is preliminary data.</text>
</comment>
<evidence type="ECO:0000313" key="1">
    <source>
        <dbReference type="EMBL" id="KAG1766598.1"/>
    </source>
</evidence>
<dbReference type="EMBL" id="JABBWD010000094">
    <property type="protein sequence ID" value="KAG1766598.1"/>
    <property type="molecule type" value="Genomic_DNA"/>
</dbReference>
<reference evidence="1" key="1">
    <citation type="journal article" date="2020" name="New Phytol.">
        <title>Comparative genomics reveals dynamic genome evolution in host specialist ectomycorrhizal fungi.</title>
        <authorList>
            <person name="Lofgren L.A."/>
            <person name="Nguyen N.H."/>
            <person name="Vilgalys R."/>
            <person name="Ruytinx J."/>
            <person name="Liao H.L."/>
            <person name="Branco S."/>
            <person name="Kuo A."/>
            <person name="LaButti K."/>
            <person name="Lipzen A."/>
            <person name="Andreopoulos W."/>
            <person name="Pangilinan J."/>
            <person name="Riley R."/>
            <person name="Hundley H."/>
            <person name="Na H."/>
            <person name="Barry K."/>
            <person name="Grigoriev I.V."/>
            <person name="Stajich J.E."/>
            <person name="Kennedy P.G."/>
        </authorList>
    </citation>
    <scope>NUCLEOTIDE SEQUENCE</scope>
    <source>
        <strain evidence="1">DOB743</strain>
    </source>
</reference>
<evidence type="ECO:0000313" key="2">
    <source>
        <dbReference type="Proteomes" id="UP000714275"/>
    </source>
</evidence>
<gene>
    <name evidence="1" type="ORF">EV702DRAFT_1182290</name>
</gene>
<name>A0A9P6ZHR2_9AGAM</name>
<dbReference type="OrthoDB" id="3262992at2759"/>
<dbReference type="Proteomes" id="UP000714275">
    <property type="component" value="Unassembled WGS sequence"/>
</dbReference>
<organism evidence="1 2">
    <name type="scientific">Suillus placidus</name>
    <dbReference type="NCBI Taxonomy" id="48579"/>
    <lineage>
        <taxon>Eukaryota</taxon>
        <taxon>Fungi</taxon>
        <taxon>Dikarya</taxon>
        <taxon>Basidiomycota</taxon>
        <taxon>Agaricomycotina</taxon>
        <taxon>Agaricomycetes</taxon>
        <taxon>Agaricomycetidae</taxon>
        <taxon>Boletales</taxon>
        <taxon>Suillineae</taxon>
        <taxon>Suillaceae</taxon>
        <taxon>Suillus</taxon>
    </lineage>
</organism>
<proteinExistence type="predicted"/>
<sequence length="303" mass="35233">MKILTGYHTLNASLLRASVAILRERNAPTAFQQWNQVLSPVAKKQVVELAADIKHKFHLSGIKLQNGNQRLFYLAIRKFKPKPHQRRSTRMNLAKTQYAVNELSSHTPTPPQIWNSIRNRDIPKSIRGFLWESIHNAYKIGNFWEKIPNYENRGKPLAKLRESSWPHIKFGTILGCNLATFRDEKGKKKEGMRCLFTILILESAHLIWKIRCERVIKIGDNRELHHSDKEIYNRWLKSINNRLKLDRLLTNTTRFGTKATSIDTVLKTWSGILLNEENLPDNWIRQSGVLVGMAPYRPLGRNR</sequence>
<dbReference type="AlphaFoldDB" id="A0A9P6ZHR2"/>
<protein>
    <submittedName>
        <fullName evidence="1">Uncharacterized protein</fullName>
    </submittedName>
</protein>
<keyword evidence="2" id="KW-1185">Reference proteome</keyword>